<sequence>MESLWTRLAHARDDLEDMKLGDRIENARNELKKLGEDDAEEAALKTIANKKHQEDLEAEDHRQRYIQECAELEKANAARNQQ</sequence>
<evidence type="ECO:0000313" key="2">
    <source>
        <dbReference type="EMBL" id="CAF4022648.1"/>
    </source>
</evidence>
<gene>
    <name evidence="1" type="ORF">OVA965_LOCUS24591</name>
    <name evidence="2" type="ORF">TMI583_LOCUS25310</name>
</gene>
<evidence type="ECO:0000313" key="3">
    <source>
        <dbReference type="Proteomes" id="UP000677228"/>
    </source>
</evidence>
<accession>A0A8S2EFI7</accession>
<comment type="caution">
    <text evidence="1">The sequence shown here is derived from an EMBL/GenBank/DDBJ whole genome shotgun (WGS) entry which is preliminary data.</text>
</comment>
<dbReference type="EMBL" id="CAJOBA010036413">
    <property type="protein sequence ID" value="CAF4022648.1"/>
    <property type="molecule type" value="Genomic_DNA"/>
</dbReference>
<proteinExistence type="predicted"/>
<dbReference type="EMBL" id="CAJNOK010014879">
    <property type="protein sequence ID" value="CAF1213941.1"/>
    <property type="molecule type" value="Genomic_DNA"/>
</dbReference>
<organism evidence="1 3">
    <name type="scientific">Didymodactylos carnosus</name>
    <dbReference type="NCBI Taxonomy" id="1234261"/>
    <lineage>
        <taxon>Eukaryota</taxon>
        <taxon>Metazoa</taxon>
        <taxon>Spiralia</taxon>
        <taxon>Gnathifera</taxon>
        <taxon>Rotifera</taxon>
        <taxon>Eurotatoria</taxon>
        <taxon>Bdelloidea</taxon>
        <taxon>Philodinida</taxon>
        <taxon>Philodinidae</taxon>
        <taxon>Didymodactylos</taxon>
    </lineage>
</organism>
<dbReference type="Proteomes" id="UP000677228">
    <property type="component" value="Unassembled WGS sequence"/>
</dbReference>
<protein>
    <submittedName>
        <fullName evidence="1">Uncharacterized protein</fullName>
    </submittedName>
</protein>
<dbReference type="AlphaFoldDB" id="A0A8S2EFI7"/>
<reference evidence="1" key="1">
    <citation type="submission" date="2021-02" db="EMBL/GenBank/DDBJ databases">
        <authorList>
            <person name="Nowell W R."/>
        </authorList>
    </citation>
    <scope>NUCLEOTIDE SEQUENCE</scope>
</reference>
<name>A0A8S2EFI7_9BILA</name>
<dbReference type="Proteomes" id="UP000682733">
    <property type="component" value="Unassembled WGS sequence"/>
</dbReference>
<evidence type="ECO:0000313" key="1">
    <source>
        <dbReference type="EMBL" id="CAF1213941.1"/>
    </source>
</evidence>